<dbReference type="SUPFAM" id="SSF48350">
    <property type="entry name" value="GTPase activation domain, GAP"/>
    <property type="match status" value="1"/>
</dbReference>
<dbReference type="Proteomes" id="UP001145021">
    <property type="component" value="Unassembled WGS sequence"/>
</dbReference>
<dbReference type="Gene3D" id="1.10.506.10">
    <property type="entry name" value="GTPase Activation - p120gap, domain 1"/>
    <property type="match status" value="1"/>
</dbReference>
<evidence type="ECO:0000256" key="1">
    <source>
        <dbReference type="SAM" id="MobiDB-lite"/>
    </source>
</evidence>
<evidence type="ECO:0000259" key="2">
    <source>
        <dbReference type="PROSITE" id="PS50018"/>
    </source>
</evidence>
<protein>
    <submittedName>
        <fullName evidence="3">RasGAP protein</fullName>
    </submittedName>
</protein>
<dbReference type="AlphaFoldDB" id="A0A9W7XP01"/>
<reference evidence="3" key="1">
    <citation type="submission" date="2022-07" db="EMBL/GenBank/DDBJ databases">
        <title>Phylogenomic reconstructions and comparative analyses of Kickxellomycotina fungi.</title>
        <authorList>
            <person name="Reynolds N.K."/>
            <person name="Stajich J.E."/>
            <person name="Barry K."/>
            <person name="Grigoriev I.V."/>
            <person name="Crous P."/>
            <person name="Smith M.E."/>
        </authorList>
    </citation>
    <scope>NUCLEOTIDE SEQUENCE</scope>
    <source>
        <strain evidence="3">NBRC 105413</strain>
    </source>
</reference>
<evidence type="ECO:0000313" key="3">
    <source>
        <dbReference type="EMBL" id="KAJ1646582.1"/>
    </source>
</evidence>
<feature type="compositionally biased region" description="Basic and acidic residues" evidence="1">
    <location>
        <begin position="1"/>
        <end position="33"/>
    </location>
</feature>
<accession>A0A9W7XP01</accession>
<feature type="compositionally biased region" description="Low complexity" evidence="1">
    <location>
        <begin position="65"/>
        <end position="83"/>
    </location>
</feature>
<feature type="compositionally biased region" description="Low complexity" evidence="1">
    <location>
        <begin position="496"/>
        <end position="508"/>
    </location>
</feature>
<feature type="region of interest" description="Disordered" evidence="1">
    <location>
        <begin position="431"/>
        <end position="508"/>
    </location>
</feature>
<dbReference type="PANTHER" id="PTHR14149">
    <property type="entry name" value="RAS GTPASE-ACTIVATING PROTEIN WITH IQ MOTIF"/>
    <property type="match status" value="1"/>
</dbReference>
<dbReference type="SMART" id="SM00323">
    <property type="entry name" value="RasGAP"/>
    <property type="match status" value="1"/>
</dbReference>
<feature type="compositionally biased region" description="Basic residues" evidence="1">
    <location>
        <begin position="450"/>
        <end position="460"/>
    </location>
</feature>
<feature type="compositionally biased region" description="Low complexity" evidence="1">
    <location>
        <begin position="553"/>
        <end position="569"/>
    </location>
</feature>
<dbReference type="GO" id="GO:0005096">
    <property type="term" value="F:GTPase activator activity"/>
    <property type="evidence" value="ECO:0007669"/>
    <property type="project" value="TreeGrafter"/>
</dbReference>
<name>A0A9W7XP01_9FUNG</name>
<dbReference type="GO" id="GO:0005938">
    <property type="term" value="C:cell cortex"/>
    <property type="evidence" value="ECO:0007669"/>
    <property type="project" value="TreeGrafter"/>
</dbReference>
<feature type="region of interest" description="Disordered" evidence="1">
    <location>
        <begin position="1"/>
        <end position="45"/>
    </location>
</feature>
<dbReference type="InterPro" id="IPR001936">
    <property type="entry name" value="RasGAP_dom"/>
</dbReference>
<evidence type="ECO:0000313" key="4">
    <source>
        <dbReference type="Proteomes" id="UP001145021"/>
    </source>
</evidence>
<feature type="domain" description="Ras-GAP" evidence="2">
    <location>
        <begin position="174"/>
        <end position="379"/>
    </location>
</feature>
<organism evidence="3 4">
    <name type="scientific">Coemansia asiatica</name>
    <dbReference type="NCBI Taxonomy" id="1052880"/>
    <lineage>
        <taxon>Eukaryota</taxon>
        <taxon>Fungi</taxon>
        <taxon>Fungi incertae sedis</taxon>
        <taxon>Zoopagomycota</taxon>
        <taxon>Kickxellomycotina</taxon>
        <taxon>Kickxellomycetes</taxon>
        <taxon>Kickxellales</taxon>
        <taxon>Kickxellaceae</taxon>
        <taxon>Coemansia</taxon>
    </lineage>
</organism>
<gene>
    <name evidence="3" type="primary">gap1_2</name>
    <name evidence="3" type="ORF">LPJ64_001972</name>
</gene>
<keyword evidence="4" id="KW-1185">Reference proteome</keyword>
<dbReference type="EMBL" id="JANBOH010000056">
    <property type="protein sequence ID" value="KAJ1646582.1"/>
    <property type="molecule type" value="Genomic_DNA"/>
</dbReference>
<dbReference type="InterPro" id="IPR008936">
    <property type="entry name" value="Rho_GTPase_activation_prot"/>
</dbReference>
<comment type="caution">
    <text evidence="3">The sequence shown here is derived from an EMBL/GenBank/DDBJ whole genome shotgun (WGS) entry which is preliminary data.</text>
</comment>
<feature type="region of interest" description="Disordered" evidence="1">
    <location>
        <begin position="65"/>
        <end position="86"/>
    </location>
</feature>
<dbReference type="PROSITE" id="PS50018">
    <property type="entry name" value="RAS_GTPASE_ACTIV_2"/>
    <property type="match status" value="1"/>
</dbReference>
<feature type="compositionally biased region" description="Low complexity" evidence="1">
    <location>
        <begin position="35"/>
        <end position="45"/>
    </location>
</feature>
<feature type="compositionally biased region" description="Basic and acidic residues" evidence="1">
    <location>
        <begin position="481"/>
        <end position="493"/>
    </location>
</feature>
<feature type="region of interest" description="Disordered" evidence="1">
    <location>
        <begin position="547"/>
        <end position="582"/>
    </location>
</feature>
<proteinExistence type="predicted"/>
<dbReference type="Pfam" id="PF00616">
    <property type="entry name" value="RasGAP"/>
    <property type="match status" value="1"/>
</dbReference>
<sequence>MVTTRSEKQTLDRYVDEMPVKREDTATIVEGDKQNSNSNNEDDSSTLGGWLGRLLCGLRKFRESSATTNGSNNCNGNSNSSSSRKIRSKPSVAIVESGAVIIGPVKDGNNVAIPAEIMFSTQRASLYSAMMTLLVHNPFYFSRIVSRVKYHECDALLSIILDSVFGFPAYEPSLTALFTEIIESEVDRTTSIDTVMRNDEPSVHMLSAYLKKQCCLDYLQIAVAPTIETIAGLGNTSLDPELASVYQDWARSQKTLRLPLVVSAVEAASYTEVQNLSRRRQRHLVHLATHCLYDIINARSHIPSGLLAICSSTLQATMKRFPHIDQAKAFSLVGGIFFLRFVNAALTSPSQYGLLENAPTGTMKNNLKLIARLMQRLSNNWGKPSYEWPLDARKFMKANAQRFHSFLVSLTTDAAGAGLANGLLEKEMQRMRDRYRSSAPRTSEEEERANKKKRRSRAKRRIEAGTKIHHSHTDQSWMQSSRKEQLSRKRSDFTESALSRKAASSSARDMISSILSRSPGQKTTVSLDNVSVDRNCKAQAKLHQSIATTVTANSNNTSTGSSSGSGSSNKEGMNDASGLSGSCSAQSMLDITDRAQTASEEPQHKNSSSCIGSSDVVLPLNDLYLLQKYLAMYSDAWMGEEAEHASVAMTPEFFESLDCDSKTPMRSCMQKLGTAPALVPLANNHKTRIKIAPATAMTRPAAPCS</sequence>